<evidence type="ECO:0000313" key="1">
    <source>
        <dbReference type="EMBL" id="KAI3360999.1"/>
    </source>
</evidence>
<organism evidence="1 2">
    <name type="scientific">Scortum barcoo</name>
    <name type="common">barcoo grunter</name>
    <dbReference type="NCBI Taxonomy" id="214431"/>
    <lineage>
        <taxon>Eukaryota</taxon>
        <taxon>Metazoa</taxon>
        <taxon>Chordata</taxon>
        <taxon>Craniata</taxon>
        <taxon>Vertebrata</taxon>
        <taxon>Euteleostomi</taxon>
        <taxon>Actinopterygii</taxon>
        <taxon>Neopterygii</taxon>
        <taxon>Teleostei</taxon>
        <taxon>Neoteleostei</taxon>
        <taxon>Acanthomorphata</taxon>
        <taxon>Eupercaria</taxon>
        <taxon>Centrarchiformes</taxon>
        <taxon>Terapontoidei</taxon>
        <taxon>Terapontidae</taxon>
        <taxon>Scortum</taxon>
    </lineage>
</organism>
<protein>
    <submittedName>
        <fullName evidence="1">Uncharacterized protein</fullName>
    </submittedName>
</protein>
<evidence type="ECO:0000313" key="2">
    <source>
        <dbReference type="Proteomes" id="UP000831701"/>
    </source>
</evidence>
<dbReference type="EMBL" id="CM041546">
    <property type="protein sequence ID" value="KAI3360999.1"/>
    <property type="molecule type" value="Genomic_DNA"/>
</dbReference>
<name>A0ACB8VZZ7_9TELE</name>
<gene>
    <name evidence="1" type="ORF">L3Q82_013202</name>
</gene>
<sequence length="764" mass="86512">MDLSAAGKPTERQAHVGPRCHFGLSPAGQVTWAKTRSTALTQYLVECFVHRRYLHSLCQSVALSADRLSSMSTEVKPESVSLCPLGTAAAPEQELLCIFGTGDFGRSLGQRLLQSGYRLVYGSRRPHSCGPLPQGAQVMSHVAAAQSASVILLCIHREHYGFLDKLAPQLEGKVLVDVSNNLKMNLYPEANAEYLQRLIPGAHVVKAFNTLSAWALQNGPSDANRQVYLCGNSAEAKQAVTEMATKLGFSVLDRGSLSAARELEDFPLQLFPEWRLPLRLAVGFIVPLYLYLLIRDIVYSYVNQGKDISFRLMVSLPNTVFPIVSLIMLALCYLPGVIAAFFQLYRGTKYKRFPDWLDRWMLCRKQLGLLALGLASLHVLYSFIIPIRYYVRFRISKNTISQIKENRTSEFETTVAWWSDSFYAMGMLGYGLFVVLGITSLPSVSNALSWKEFSFIQSKLGYLTLFFCTFHTYLYGWNKFLRPDYYKWYTPPAYMLSLVVPSVVLVLKLLLLLPCVDRRLTRIHEVTAAAADADSMCRKSSRYTVDNKKTFSSLSLFSDLSGSMFTFPLQTNRAHVRLNTSRDDFGALTVCHRSFTDLKRDHILFSLAIPSNANGFLIFWDDTNKEMEIHIKEKKAEYYGLDYKPNMWHSVCTTWNSESGLVQLWFDGKPSIRKLVTVGSHISGRMIIMIGQEQDSHGGGFDIKQSFVGMMSDVHMWDYVLSPCEIQRYTDDINYTPGNVLNWRALEFQIFDNVVIEDKLMTCH</sequence>
<accession>A0ACB8VZZ7</accession>
<proteinExistence type="predicted"/>
<keyword evidence="2" id="KW-1185">Reference proteome</keyword>
<comment type="caution">
    <text evidence="1">The sequence shown here is derived from an EMBL/GenBank/DDBJ whole genome shotgun (WGS) entry which is preliminary data.</text>
</comment>
<reference evidence="1" key="1">
    <citation type="submission" date="2022-04" db="EMBL/GenBank/DDBJ databases">
        <title>Jade perch genome.</title>
        <authorList>
            <person name="Chao B."/>
        </authorList>
    </citation>
    <scope>NUCLEOTIDE SEQUENCE</scope>
    <source>
        <strain evidence="1">CB-2022</strain>
    </source>
</reference>
<dbReference type="Proteomes" id="UP000831701">
    <property type="component" value="Chromosome 16"/>
</dbReference>